<proteinExistence type="predicted"/>
<dbReference type="EMBL" id="AKCV02000025">
    <property type="protein sequence ID" value="TMS57251.1"/>
    <property type="molecule type" value="Genomic_DNA"/>
</dbReference>
<accession>A0ACD3SM52</accession>
<protein>
    <submittedName>
        <fullName evidence="1">Uncharacterized protein</fullName>
    </submittedName>
</protein>
<evidence type="ECO:0000313" key="1">
    <source>
        <dbReference type="EMBL" id="TMS57251.1"/>
    </source>
</evidence>
<comment type="caution">
    <text evidence="1">The sequence shown here is derived from an EMBL/GenBank/DDBJ whole genome shotgun (WGS) entry which is preliminary data.</text>
</comment>
<sequence length="60" mass="6638">MPERKVQMPTPEEDAAINCAIAADPDTFKLNEFQIKQLKLLAVKGHAGRFCNDNVVTPVL</sequence>
<organism evidence="1 2">
    <name type="scientific">Imbroritus primus</name>
    <dbReference type="NCBI Taxonomy" id="3058603"/>
    <lineage>
        <taxon>Bacteria</taxon>
        <taxon>Pseudomonadati</taxon>
        <taxon>Pseudomonadota</taxon>
        <taxon>Betaproteobacteria</taxon>
        <taxon>Burkholderiales</taxon>
        <taxon>Burkholderiaceae</taxon>
        <taxon>Imbroritus</taxon>
    </lineage>
</organism>
<gene>
    <name evidence="1" type="ORF">MW7_015000</name>
</gene>
<keyword evidence="2" id="KW-1185">Reference proteome</keyword>
<evidence type="ECO:0000313" key="2">
    <source>
        <dbReference type="Proteomes" id="UP000004277"/>
    </source>
</evidence>
<dbReference type="Proteomes" id="UP000004277">
    <property type="component" value="Unassembled WGS sequence"/>
</dbReference>
<name>A0ACD3SM52_9BURK</name>
<reference evidence="1" key="1">
    <citation type="submission" date="2019-05" db="EMBL/GenBank/DDBJ databases">
        <title>Revised genome assembly of Burkholderiaceae (previously Ralstonia) sp. PBA.</title>
        <authorList>
            <person name="Gan H.M."/>
        </authorList>
    </citation>
    <scope>NUCLEOTIDE SEQUENCE</scope>
    <source>
        <strain evidence="1">PBA</strain>
    </source>
</reference>